<name>A0ABQ9YS44_9CRUS</name>
<dbReference type="Proteomes" id="UP001234178">
    <property type="component" value="Unassembled WGS sequence"/>
</dbReference>
<protein>
    <submittedName>
        <fullName evidence="1">Uncharacterized protein</fullName>
    </submittedName>
</protein>
<evidence type="ECO:0000313" key="2">
    <source>
        <dbReference type="Proteomes" id="UP001234178"/>
    </source>
</evidence>
<comment type="caution">
    <text evidence="1">The sequence shown here is derived from an EMBL/GenBank/DDBJ whole genome shotgun (WGS) entry which is preliminary data.</text>
</comment>
<gene>
    <name evidence="1" type="ORF">OUZ56_005198</name>
</gene>
<reference evidence="1 2" key="1">
    <citation type="journal article" date="2023" name="Nucleic Acids Res.">
        <title>The hologenome of Daphnia magna reveals possible DNA methylation and microbiome-mediated evolution of the host genome.</title>
        <authorList>
            <person name="Chaturvedi A."/>
            <person name="Li X."/>
            <person name="Dhandapani V."/>
            <person name="Marshall H."/>
            <person name="Kissane S."/>
            <person name="Cuenca-Cambronero M."/>
            <person name="Asole G."/>
            <person name="Calvet F."/>
            <person name="Ruiz-Romero M."/>
            <person name="Marangio P."/>
            <person name="Guigo R."/>
            <person name="Rago D."/>
            <person name="Mirbahai L."/>
            <person name="Eastwood N."/>
            <person name="Colbourne J.K."/>
            <person name="Zhou J."/>
            <person name="Mallon E."/>
            <person name="Orsini L."/>
        </authorList>
    </citation>
    <scope>NUCLEOTIDE SEQUENCE [LARGE SCALE GENOMIC DNA]</scope>
    <source>
        <strain evidence="1">LRV0_1</strain>
    </source>
</reference>
<proteinExistence type="predicted"/>
<dbReference type="EMBL" id="JAOYFB010000001">
    <property type="protein sequence ID" value="KAK4003432.1"/>
    <property type="molecule type" value="Genomic_DNA"/>
</dbReference>
<keyword evidence="2" id="KW-1185">Reference proteome</keyword>
<organism evidence="1 2">
    <name type="scientific">Daphnia magna</name>
    <dbReference type="NCBI Taxonomy" id="35525"/>
    <lineage>
        <taxon>Eukaryota</taxon>
        <taxon>Metazoa</taxon>
        <taxon>Ecdysozoa</taxon>
        <taxon>Arthropoda</taxon>
        <taxon>Crustacea</taxon>
        <taxon>Branchiopoda</taxon>
        <taxon>Diplostraca</taxon>
        <taxon>Cladocera</taxon>
        <taxon>Anomopoda</taxon>
        <taxon>Daphniidae</taxon>
        <taxon>Daphnia</taxon>
    </lineage>
</organism>
<accession>A0ABQ9YS44</accession>
<evidence type="ECO:0000313" key="1">
    <source>
        <dbReference type="EMBL" id="KAK4003432.1"/>
    </source>
</evidence>
<sequence length="102" mass="11804">MYIFIGLCRCVLVSPFKKKKKLKGKKTALSLCRKKKKIPHTDTQQTAASCLWLHHTPTVPFVIFRFLAASPKMSLAPSLYRLPDMNKSNERRGKEMKNHLYI</sequence>